<keyword evidence="2" id="KW-1133">Transmembrane helix</keyword>
<evidence type="ECO:0000256" key="1">
    <source>
        <dbReference type="SAM" id="MobiDB-lite"/>
    </source>
</evidence>
<reference evidence="4" key="2">
    <citation type="submission" date="2013-12" db="EMBL/GenBank/DDBJ databases">
        <title>Evolution of pathogenesis and genome organization in the Tremellales.</title>
        <authorList>
            <person name="Cuomo C."/>
            <person name="Litvintseva A."/>
            <person name="Heitman J."/>
            <person name="Chen Y."/>
            <person name="Sun S."/>
            <person name="Springer D."/>
            <person name="Dromer F."/>
            <person name="Young S."/>
            <person name="Zeng Q."/>
            <person name="Chapman S."/>
            <person name="Gujja S."/>
            <person name="Saif S."/>
            <person name="Birren B."/>
        </authorList>
    </citation>
    <scope>NUCLEOTIDE SEQUENCE [LARGE SCALE GENOMIC DNA]</scope>
    <source>
        <strain evidence="4">CBS 10435</strain>
    </source>
</reference>
<evidence type="ECO:0000313" key="3">
    <source>
        <dbReference type="EMBL" id="OCF60463.1"/>
    </source>
</evidence>
<feature type="compositionally biased region" description="Basic and acidic residues" evidence="1">
    <location>
        <begin position="62"/>
        <end position="75"/>
    </location>
</feature>
<evidence type="ECO:0000256" key="2">
    <source>
        <dbReference type="SAM" id="Phobius"/>
    </source>
</evidence>
<organism evidence="3 4">
    <name type="scientific">Kwoniella mangroviensis CBS 10435</name>
    <dbReference type="NCBI Taxonomy" id="1331196"/>
    <lineage>
        <taxon>Eukaryota</taxon>
        <taxon>Fungi</taxon>
        <taxon>Dikarya</taxon>
        <taxon>Basidiomycota</taxon>
        <taxon>Agaricomycotina</taxon>
        <taxon>Tremellomycetes</taxon>
        <taxon>Tremellales</taxon>
        <taxon>Cryptococcaceae</taxon>
        <taxon>Kwoniella</taxon>
    </lineage>
</organism>
<keyword evidence="2" id="KW-0472">Membrane</keyword>
<sequence>MLLLHPPSLAHDIAVIFGFTTILFSLAAWYILKRFIPSPLSFVPFLGSTAKTRTTRRTRNVKGKDVKPSVTERRPNTRSTTRTRKSNSRNGNGTLFENLGTEVSSTVGSGKHLFPSLILCSIASGLVCAYSLTERGCYTLRHMGIIEWLPWKEGLKCYRTRWDWLMVWPDPVEDRFADVLGEFMLTILQLQNHEFSQGGMKGM</sequence>
<reference evidence="3 4" key="1">
    <citation type="submission" date="2013-07" db="EMBL/GenBank/DDBJ databases">
        <title>The Genome Sequence of Kwoniella mangroviensis CBS10435.</title>
        <authorList>
            <consortium name="The Broad Institute Genome Sequencing Platform"/>
            <person name="Cuomo C."/>
            <person name="Litvintseva A."/>
            <person name="Chen Y."/>
            <person name="Heitman J."/>
            <person name="Sun S."/>
            <person name="Springer D."/>
            <person name="Dromer F."/>
            <person name="Young S.K."/>
            <person name="Zeng Q."/>
            <person name="Gargeya S."/>
            <person name="Fitzgerald M."/>
            <person name="Abouelleil A."/>
            <person name="Alvarado L."/>
            <person name="Berlin A.M."/>
            <person name="Chapman S.B."/>
            <person name="Dewar J."/>
            <person name="Goldberg J."/>
            <person name="Griggs A."/>
            <person name="Gujja S."/>
            <person name="Hansen M."/>
            <person name="Howarth C."/>
            <person name="Imamovic A."/>
            <person name="Larimer J."/>
            <person name="McCowan C."/>
            <person name="Murphy C."/>
            <person name="Pearson M."/>
            <person name="Priest M."/>
            <person name="Roberts A."/>
            <person name="Saif S."/>
            <person name="Shea T."/>
            <person name="Sykes S."/>
            <person name="Wortman J."/>
            <person name="Nusbaum C."/>
            <person name="Birren B."/>
        </authorList>
    </citation>
    <scope>NUCLEOTIDE SEQUENCE [LARGE SCALE GENOMIC DNA]</scope>
    <source>
        <strain evidence="3 4">CBS 10435</strain>
    </source>
</reference>
<dbReference type="OrthoDB" id="2573625at2759"/>
<dbReference type="Proteomes" id="UP000092583">
    <property type="component" value="Unassembled WGS sequence"/>
</dbReference>
<protein>
    <submittedName>
        <fullName evidence="3">Uncharacterized protein</fullName>
    </submittedName>
</protein>
<gene>
    <name evidence="3" type="ORF">L486_00096</name>
</gene>
<name>A0A1B9IY58_9TREE</name>
<evidence type="ECO:0000313" key="4">
    <source>
        <dbReference type="Proteomes" id="UP000092583"/>
    </source>
</evidence>
<dbReference type="EMBL" id="KI669459">
    <property type="protein sequence ID" value="OCF60463.1"/>
    <property type="molecule type" value="Genomic_DNA"/>
</dbReference>
<proteinExistence type="predicted"/>
<dbReference type="AlphaFoldDB" id="A0A1B9IY58"/>
<feature type="transmembrane region" description="Helical" evidence="2">
    <location>
        <begin position="12"/>
        <end position="32"/>
    </location>
</feature>
<feature type="region of interest" description="Disordered" evidence="1">
    <location>
        <begin position="54"/>
        <end position="94"/>
    </location>
</feature>
<keyword evidence="4" id="KW-1185">Reference proteome</keyword>
<accession>A0A1B9IY58</accession>
<keyword evidence="2" id="KW-0812">Transmembrane</keyword>